<dbReference type="PANTHER" id="PTHR32444:SF247">
    <property type="entry name" value="OS01G0958200 PROTEIN"/>
    <property type="match status" value="1"/>
</dbReference>
<evidence type="ECO:0000256" key="10">
    <source>
        <dbReference type="ARBA" id="ARBA00023004"/>
    </source>
</evidence>
<keyword evidence="15" id="KW-0812">Transmembrane</keyword>
<keyword evidence="7" id="KW-0732">Signal</keyword>
<dbReference type="SUPFAM" id="SSF55387">
    <property type="entry name" value="Frataxin/Nqo15-like"/>
    <property type="match status" value="1"/>
</dbReference>
<dbReference type="SMART" id="SM01219">
    <property type="entry name" value="Frataxin_Cyay"/>
    <property type="match status" value="1"/>
</dbReference>
<dbReference type="GO" id="GO:0016226">
    <property type="term" value="P:iron-sulfur cluster assembly"/>
    <property type="evidence" value="ECO:0007669"/>
    <property type="project" value="InterPro"/>
</dbReference>
<feature type="transmembrane region" description="Helical" evidence="15">
    <location>
        <begin position="296"/>
        <end position="322"/>
    </location>
</feature>
<dbReference type="GO" id="GO:0006826">
    <property type="term" value="P:iron ion transport"/>
    <property type="evidence" value="ECO:0007669"/>
    <property type="project" value="UniProtKB-KW"/>
</dbReference>
<dbReference type="SMART" id="SM00473">
    <property type="entry name" value="PAN_AP"/>
    <property type="match status" value="1"/>
</dbReference>
<dbReference type="FunFam" id="3.30.920.10:FF:000003">
    <property type="entry name" value="Frataxin, mitochondrial"/>
    <property type="match status" value="1"/>
</dbReference>
<keyword evidence="13" id="KW-1015">Disulfide bond</keyword>
<dbReference type="PANTHER" id="PTHR32444">
    <property type="entry name" value="BULB-TYPE LECTIN DOMAIN-CONTAINING PROTEIN"/>
    <property type="match status" value="1"/>
</dbReference>
<evidence type="ECO:0000313" key="17">
    <source>
        <dbReference type="EMBL" id="KAJ0983586.1"/>
    </source>
</evidence>
<dbReference type="EMBL" id="JAGGNH010000002">
    <property type="protein sequence ID" value="KAJ0983586.1"/>
    <property type="molecule type" value="Genomic_DNA"/>
</dbReference>
<comment type="catalytic activity">
    <reaction evidence="14">
        <text>4 Fe(2+) + O2 + 4 H(+) = 4 Fe(3+) + 2 H2O</text>
        <dbReference type="Rhea" id="RHEA:11148"/>
        <dbReference type="ChEBI" id="CHEBI:15377"/>
        <dbReference type="ChEBI" id="CHEBI:15378"/>
        <dbReference type="ChEBI" id="CHEBI:15379"/>
        <dbReference type="ChEBI" id="CHEBI:29033"/>
        <dbReference type="ChEBI" id="CHEBI:29034"/>
        <dbReference type="EC" id="1.16.3.1"/>
    </reaction>
</comment>
<comment type="subcellular location">
    <subcellularLocation>
        <location evidence="1">Mitochondrion</location>
    </subcellularLocation>
</comment>
<dbReference type="Gene3D" id="3.30.920.10">
    <property type="entry name" value="Frataxin/CyaY"/>
    <property type="match status" value="1"/>
</dbReference>
<evidence type="ECO:0000256" key="11">
    <source>
        <dbReference type="ARBA" id="ARBA00023065"/>
    </source>
</evidence>
<dbReference type="InterPro" id="IPR000858">
    <property type="entry name" value="S_locus_glycoprot_dom"/>
</dbReference>
<keyword evidence="15" id="KW-0472">Membrane</keyword>
<protein>
    <recommendedName>
        <fullName evidence="3">ferroxidase</fullName>
        <ecNumber evidence="3">1.16.3.1</ecNumber>
    </recommendedName>
</protein>
<dbReference type="OrthoDB" id="4062651at2759"/>
<evidence type="ECO:0000256" key="15">
    <source>
        <dbReference type="SAM" id="Phobius"/>
    </source>
</evidence>
<dbReference type="Proteomes" id="UP001085076">
    <property type="component" value="Miscellaneous, Linkage group lg02"/>
</dbReference>
<dbReference type="InterPro" id="IPR017789">
    <property type="entry name" value="Frataxin"/>
</dbReference>
<dbReference type="Pfam" id="PF01491">
    <property type="entry name" value="Frataxin_Cyay"/>
    <property type="match status" value="1"/>
</dbReference>
<dbReference type="EC" id="1.16.3.1" evidence="3"/>
<comment type="caution">
    <text evidence="17">The sequence shown here is derived from an EMBL/GenBank/DDBJ whole genome shotgun (WGS) entry which is preliminary data.</text>
</comment>
<evidence type="ECO:0000259" key="16">
    <source>
        <dbReference type="PROSITE" id="PS50948"/>
    </source>
</evidence>
<dbReference type="CDD" id="cd01098">
    <property type="entry name" value="PAN_AP_plant"/>
    <property type="match status" value="1"/>
</dbReference>
<reference evidence="17" key="1">
    <citation type="submission" date="2021-03" db="EMBL/GenBank/DDBJ databases">
        <authorList>
            <person name="Li Z."/>
            <person name="Yang C."/>
        </authorList>
    </citation>
    <scope>NUCLEOTIDE SEQUENCE</scope>
    <source>
        <strain evidence="17">Dzin_1.0</strain>
        <tissue evidence="17">Leaf</tissue>
    </source>
</reference>
<dbReference type="AlphaFoldDB" id="A0A9D5D184"/>
<keyword evidence="9" id="KW-0560">Oxidoreductase</keyword>
<keyword evidence="11" id="KW-0406">Ion transport</keyword>
<keyword evidence="15" id="KW-1133">Transmembrane helix</keyword>
<keyword evidence="4" id="KW-0409">Iron storage</keyword>
<dbReference type="Pfam" id="PF00954">
    <property type="entry name" value="S_locus_glycop"/>
    <property type="match status" value="1"/>
</dbReference>
<reference evidence="17" key="2">
    <citation type="journal article" date="2022" name="Hortic Res">
        <title>The genome of Dioscorea zingiberensis sheds light on the biosynthesis, origin and evolution of the medicinally important diosgenin saponins.</title>
        <authorList>
            <person name="Li Y."/>
            <person name="Tan C."/>
            <person name="Li Z."/>
            <person name="Guo J."/>
            <person name="Li S."/>
            <person name="Chen X."/>
            <person name="Wang C."/>
            <person name="Dai X."/>
            <person name="Yang H."/>
            <person name="Song W."/>
            <person name="Hou L."/>
            <person name="Xu J."/>
            <person name="Tong Z."/>
            <person name="Xu A."/>
            <person name="Yuan X."/>
            <person name="Wang W."/>
            <person name="Yang Q."/>
            <person name="Chen L."/>
            <person name="Sun Z."/>
            <person name="Wang K."/>
            <person name="Pan B."/>
            <person name="Chen J."/>
            <person name="Bao Y."/>
            <person name="Liu F."/>
            <person name="Qi X."/>
            <person name="Gang D.R."/>
            <person name="Wen J."/>
            <person name="Li J."/>
        </authorList>
    </citation>
    <scope>NUCLEOTIDE SEQUENCE</scope>
    <source>
        <strain evidence="17">Dzin_1.0</strain>
    </source>
</reference>
<evidence type="ECO:0000256" key="1">
    <source>
        <dbReference type="ARBA" id="ARBA00004173"/>
    </source>
</evidence>
<dbReference type="NCBIfam" id="TIGR03421">
    <property type="entry name" value="FeS_CyaY"/>
    <property type="match status" value="1"/>
</dbReference>
<keyword evidence="5" id="KW-0813">Transport</keyword>
<evidence type="ECO:0000256" key="4">
    <source>
        <dbReference type="ARBA" id="ARBA00022434"/>
    </source>
</evidence>
<name>A0A9D5D184_9LILI</name>
<dbReference type="InterPro" id="IPR036524">
    <property type="entry name" value="Frataxin/CyaY_sf"/>
</dbReference>
<evidence type="ECO:0000256" key="13">
    <source>
        <dbReference type="ARBA" id="ARBA00023157"/>
    </source>
</evidence>
<dbReference type="GO" id="GO:0048544">
    <property type="term" value="P:recognition of pollen"/>
    <property type="evidence" value="ECO:0007669"/>
    <property type="project" value="InterPro"/>
</dbReference>
<evidence type="ECO:0000256" key="14">
    <source>
        <dbReference type="ARBA" id="ARBA00047990"/>
    </source>
</evidence>
<evidence type="ECO:0000313" key="18">
    <source>
        <dbReference type="Proteomes" id="UP001085076"/>
    </source>
</evidence>
<proteinExistence type="inferred from homology"/>
<keyword evidence="18" id="KW-1185">Reference proteome</keyword>
<evidence type="ECO:0000256" key="2">
    <source>
        <dbReference type="ARBA" id="ARBA00008183"/>
    </source>
</evidence>
<keyword evidence="12" id="KW-0496">Mitochondrion</keyword>
<keyword evidence="10" id="KW-0408">Iron</keyword>
<dbReference type="InterPro" id="IPR002908">
    <property type="entry name" value="Frataxin/CyaY"/>
</dbReference>
<sequence>MPGAPLGVNKQTGEFQTITSWRSSDDPSPGLFSVSLAPDKSSQIVLLYNGSQIYVKTGVWNGQFFSLLPEIFMEKNFYNFSFVDNEHQKYATYILLDPSQITYTLMDPSGQVKQLSWISDKQQWLLNYNQPPALCDVYSACGPFGLCDQKSSRSCNCYPGFEPASKKDWDLGTWSSGCSRKNSFQCNNKNRSSSTGDGFFEMKMVRLPSNPLNSTESPSAGECEGACRNDCSCTAYAFDHDQCSIWHGDLENVQQLYEDDEDDSAGSLFLRLATSDIPASTNIPPATSNRSHSKLAVIPIVVPVVTVLLGCVVTLFVGLIWARRRSARMAKQVEGSLISFTYADEDLENKSCPSSKAAIDPDSSILEENEFHKLADDTIHDLQEKFEEYGDSIQIDGFDIDYGNQVLTLKIGNLGTYVINKQTPNRQIWLSSPVSGPARFDWDATSNSWVYRRTKANLFKLLENEVEELCGKPICLS</sequence>
<evidence type="ECO:0000256" key="9">
    <source>
        <dbReference type="ARBA" id="ARBA00023002"/>
    </source>
</evidence>
<evidence type="ECO:0000256" key="3">
    <source>
        <dbReference type="ARBA" id="ARBA00013107"/>
    </source>
</evidence>
<evidence type="ECO:0000256" key="12">
    <source>
        <dbReference type="ARBA" id="ARBA00023128"/>
    </source>
</evidence>
<keyword evidence="6" id="KW-0410">Iron transport</keyword>
<keyword evidence="8" id="KW-0809">Transit peptide</keyword>
<dbReference type="GO" id="GO:0008199">
    <property type="term" value="F:ferric iron binding"/>
    <property type="evidence" value="ECO:0007669"/>
    <property type="project" value="InterPro"/>
</dbReference>
<dbReference type="Pfam" id="PF08276">
    <property type="entry name" value="PAN_2"/>
    <property type="match status" value="1"/>
</dbReference>
<dbReference type="PROSITE" id="PS50948">
    <property type="entry name" value="PAN"/>
    <property type="match status" value="1"/>
</dbReference>
<dbReference type="PROSITE" id="PS01344">
    <property type="entry name" value="FRATAXIN_1"/>
    <property type="match status" value="1"/>
</dbReference>
<comment type="similarity">
    <text evidence="2">Belongs to the frataxin family.</text>
</comment>
<feature type="domain" description="Apple" evidence="16">
    <location>
        <begin position="186"/>
        <end position="273"/>
    </location>
</feature>
<dbReference type="InterPro" id="IPR003609">
    <property type="entry name" value="Pan_app"/>
</dbReference>
<dbReference type="GO" id="GO:0004322">
    <property type="term" value="F:ferroxidase activity"/>
    <property type="evidence" value="ECO:0007669"/>
    <property type="project" value="UniProtKB-EC"/>
</dbReference>
<organism evidence="17 18">
    <name type="scientific">Dioscorea zingiberensis</name>
    <dbReference type="NCBI Taxonomy" id="325984"/>
    <lineage>
        <taxon>Eukaryota</taxon>
        <taxon>Viridiplantae</taxon>
        <taxon>Streptophyta</taxon>
        <taxon>Embryophyta</taxon>
        <taxon>Tracheophyta</taxon>
        <taxon>Spermatophyta</taxon>
        <taxon>Magnoliopsida</taxon>
        <taxon>Liliopsida</taxon>
        <taxon>Dioscoreales</taxon>
        <taxon>Dioscoreaceae</taxon>
        <taxon>Dioscorea</taxon>
    </lineage>
</organism>
<evidence type="ECO:0000256" key="5">
    <source>
        <dbReference type="ARBA" id="ARBA00022448"/>
    </source>
</evidence>
<dbReference type="GO" id="GO:0005739">
    <property type="term" value="C:mitochondrion"/>
    <property type="evidence" value="ECO:0007669"/>
    <property type="project" value="UniProtKB-SubCell"/>
</dbReference>
<dbReference type="GO" id="GO:0006879">
    <property type="term" value="P:intracellular iron ion homeostasis"/>
    <property type="evidence" value="ECO:0007669"/>
    <property type="project" value="UniProtKB-KW"/>
</dbReference>
<evidence type="ECO:0000256" key="7">
    <source>
        <dbReference type="ARBA" id="ARBA00022729"/>
    </source>
</evidence>
<dbReference type="NCBIfam" id="TIGR03422">
    <property type="entry name" value="mito_frataxin"/>
    <property type="match status" value="1"/>
</dbReference>
<accession>A0A9D5D184</accession>
<dbReference type="InterPro" id="IPR020895">
    <property type="entry name" value="Frataxin_CS"/>
</dbReference>
<gene>
    <name evidence="17" type="ORF">J5N97_011841</name>
</gene>
<evidence type="ECO:0000256" key="6">
    <source>
        <dbReference type="ARBA" id="ARBA00022496"/>
    </source>
</evidence>
<dbReference type="CDD" id="cd00503">
    <property type="entry name" value="Frataxin"/>
    <property type="match status" value="1"/>
</dbReference>
<dbReference type="PROSITE" id="PS50810">
    <property type="entry name" value="FRATAXIN_2"/>
    <property type="match status" value="1"/>
</dbReference>
<evidence type="ECO:0000256" key="8">
    <source>
        <dbReference type="ARBA" id="ARBA00022946"/>
    </source>
</evidence>